<dbReference type="AlphaFoldDB" id="A0AAV7UHF1"/>
<keyword evidence="3" id="KW-1185">Reference proteome</keyword>
<proteinExistence type="predicted"/>
<accession>A0AAV7UHF1</accession>
<evidence type="ECO:0000313" key="2">
    <source>
        <dbReference type="EMBL" id="KAJ1187404.1"/>
    </source>
</evidence>
<dbReference type="Proteomes" id="UP001066276">
    <property type="component" value="Chromosome 3_1"/>
</dbReference>
<name>A0AAV7UHF1_PLEWA</name>
<feature type="region of interest" description="Disordered" evidence="1">
    <location>
        <begin position="82"/>
        <end position="115"/>
    </location>
</feature>
<sequence length="115" mass="12533">MVAASLTEARLRWGTPDCGRHGKKGVSGVVTTVEGDAFHVRLMDPLIALMKSEQNAKNAIQKTPCKNSYALTCRNDQQASSLMAAPTGKIPRRRSQKAFSGMRGSEKSEELLEDI</sequence>
<gene>
    <name evidence="2" type="ORF">NDU88_004180</name>
</gene>
<feature type="compositionally biased region" description="Basic and acidic residues" evidence="1">
    <location>
        <begin position="104"/>
        <end position="115"/>
    </location>
</feature>
<evidence type="ECO:0000256" key="1">
    <source>
        <dbReference type="SAM" id="MobiDB-lite"/>
    </source>
</evidence>
<dbReference type="EMBL" id="JANPWB010000005">
    <property type="protein sequence ID" value="KAJ1187404.1"/>
    <property type="molecule type" value="Genomic_DNA"/>
</dbReference>
<comment type="caution">
    <text evidence="2">The sequence shown here is derived from an EMBL/GenBank/DDBJ whole genome shotgun (WGS) entry which is preliminary data.</text>
</comment>
<protein>
    <submittedName>
        <fullName evidence="2">Uncharacterized protein</fullName>
    </submittedName>
</protein>
<organism evidence="2 3">
    <name type="scientific">Pleurodeles waltl</name>
    <name type="common">Iberian ribbed newt</name>
    <dbReference type="NCBI Taxonomy" id="8319"/>
    <lineage>
        <taxon>Eukaryota</taxon>
        <taxon>Metazoa</taxon>
        <taxon>Chordata</taxon>
        <taxon>Craniata</taxon>
        <taxon>Vertebrata</taxon>
        <taxon>Euteleostomi</taxon>
        <taxon>Amphibia</taxon>
        <taxon>Batrachia</taxon>
        <taxon>Caudata</taxon>
        <taxon>Salamandroidea</taxon>
        <taxon>Salamandridae</taxon>
        <taxon>Pleurodelinae</taxon>
        <taxon>Pleurodeles</taxon>
    </lineage>
</organism>
<evidence type="ECO:0000313" key="3">
    <source>
        <dbReference type="Proteomes" id="UP001066276"/>
    </source>
</evidence>
<reference evidence="2" key="1">
    <citation type="journal article" date="2022" name="bioRxiv">
        <title>Sequencing and chromosome-scale assembly of the giantPleurodeles waltlgenome.</title>
        <authorList>
            <person name="Brown T."/>
            <person name="Elewa A."/>
            <person name="Iarovenko S."/>
            <person name="Subramanian E."/>
            <person name="Araus A.J."/>
            <person name="Petzold A."/>
            <person name="Susuki M."/>
            <person name="Suzuki K.-i.T."/>
            <person name="Hayashi T."/>
            <person name="Toyoda A."/>
            <person name="Oliveira C."/>
            <person name="Osipova E."/>
            <person name="Leigh N.D."/>
            <person name="Simon A."/>
            <person name="Yun M.H."/>
        </authorList>
    </citation>
    <scope>NUCLEOTIDE SEQUENCE</scope>
    <source>
        <strain evidence="2">20211129_DDA</strain>
        <tissue evidence="2">Liver</tissue>
    </source>
</reference>